<dbReference type="GO" id="GO:0005539">
    <property type="term" value="F:glycosaminoglycan binding"/>
    <property type="evidence" value="ECO:0007669"/>
    <property type="project" value="TreeGrafter"/>
</dbReference>
<evidence type="ECO:0000313" key="4">
    <source>
        <dbReference type="EMBL" id="CAL4162359.1"/>
    </source>
</evidence>
<protein>
    <recommendedName>
        <fullName evidence="3">Sulfatase N-terminal domain-containing protein</fullName>
    </recommendedName>
</protein>
<feature type="domain" description="Sulfatase N-terminal" evidence="3">
    <location>
        <begin position="60"/>
        <end position="256"/>
    </location>
</feature>
<evidence type="ECO:0000259" key="3">
    <source>
        <dbReference type="Pfam" id="PF00884"/>
    </source>
</evidence>
<dbReference type="AlphaFoldDB" id="A0AAV2S458"/>
<name>A0AAV2S458_MEGNR</name>
<comment type="caution">
    <text evidence="4">The sequence shown here is derived from an EMBL/GenBank/DDBJ whole genome shotgun (WGS) entry which is preliminary data.</text>
</comment>
<dbReference type="GO" id="GO:0008449">
    <property type="term" value="F:N-acetylglucosamine-6-sulfatase activity"/>
    <property type="evidence" value="ECO:0007669"/>
    <property type="project" value="TreeGrafter"/>
</dbReference>
<dbReference type="Proteomes" id="UP001497623">
    <property type="component" value="Unassembled WGS sequence"/>
</dbReference>
<organism evidence="4 5">
    <name type="scientific">Meganyctiphanes norvegica</name>
    <name type="common">Northern krill</name>
    <name type="synonym">Thysanopoda norvegica</name>
    <dbReference type="NCBI Taxonomy" id="48144"/>
    <lineage>
        <taxon>Eukaryota</taxon>
        <taxon>Metazoa</taxon>
        <taxon>Ecdysozoa</taxon>
        <taxon>Arthropoda</taxon>
        <taxon>Crustacea</taxon>
        <taxon>Multicrustacea</taxon>
        <taxon>Malacostraca</taxon>
        <taxon>Eumalacostraca</taxon>
        <taxon>Eucarida</taxon>
        <taxon>Euphausiacea</taxon>
        <taxon>Euphausiidae</taxon>
        <taxon>Meganyctiphanes</taxon>
    </lineage>
</organism>
<dbReference type="Gene3D" id="3.40.720.10">
    <property type="entry name" value="Alkaline Phosphatase, subunit A"/>
    <property type="match status" value="1"/>
</dbReference>
<dbReference type="EMBL" id="CAXKWB010045513">
    <property type="protein sequence ID" value="CAL4162359.1"/>
    <property type="molecule type" value="Genomic_DNA"/>
</dbReference>
<dbReference type="PANTHER" id="PTHR43108">
    <property type="entry name" value="N-ACETYLGLUCOSAMINE-6-SULFATASE FAMILY MEMBER"/>
    <property type="match status" value="1"/>
</dbReference>
<reference evidence="4 5" key="1">
    <citation type="submission" date="2024-05" db="EMBL/GenBank/DDBJ databases">
        <authorList>
            <person name="Wallberg A."/>
        </authorList>
    </citation>
    <scope>NUCLEOTIDE SEQUENCE [LARGE SCALE GENOMIC DNA]</scope>
</reference>
<dbReference type="SUPFAM" id="SSF53649">
    <property type="entry name" value="Alkaline phosphatase-like"/>
    <property type="match status" value="1"/>
</dbReference>
<feature type="non-terminal residue" evidence="4">
    <location>
        <position position="313"/>
    </location>
</feature>
<comment type="cofactor">
    <cofactor evidence="1">
        <name>Ca(2+)</name>
        <dbReference type="ChEBI" id="CHEBI:29108"/>
    </cofactor>
</comment>
<sequence>MWSRTYEWQLLKIFDGQGRRVIHFEGNLYKFYYIDIAARSWARLLTKDEAKTFNLSPNSALKNGGHQNLKDYYPHVITQDGLHFIRNSAKMDSQPPFLMVLSYPAPHGPEDSAPEHANKFFNASDHHTVAYNYAPNPDKQWMLQFTPRMSDIQHKFTDLLMTKRLQTLQTIDEAVERLIKELSSLGELDNTYIFFTSDHGYHMGQFGLVKGKSMPFEFDIKVPFLVRGPGIKAGSLLGNIALNVDLAPTFLDIAGVKAPPHMDGRSLLPLLKNTGHQHPQHIPWRHSFLVERANGRGNFEEKLEIKISQGIEK</sequence>
<dbReference type="InterPro" id="IPR000917">
    <property type="entry name" value="Sulfatase_N"/>
</dbReference>
<keyword evidence="5" id="KW-1185">Reference proteome</keyword>
<dbReference type="InterPro" id="IPR017850">
    <property type="entry name" value="Alkaline_phosphatase_core_sf"/>
</dbReference>
<evidence type="ECO:0000256" key="1">
    <source>
        <dbReference type="ARBA" id="ARBA00001913"/>
    </source>
</evidence>
<dbReference type="PANTHER" id="PTHR43108:SF16">
    <property type="entry name" value="EXTRACELLULAR SULFATASE SULF-1 HOMOLOG"/>
    <property type="match status" value="1"/>
</dbReference>
<accession>A0AAV2S458</accession>
<proteinExistence type="inferred from homology"/>
<evidence type="ECO:0000256" key="2">
    <source>
        <dbReference type="ARBA" id="ARBA00008779"/>
    </source>
</evidence>
<dbReference type="Pfam" id="PF00884">
    <property type="entry name" value="Sulfatase"/>
    <property type="match status" value="1"/>
</dbReference>
<comment type="similarity">
    <text evidence="2">Belongs to the sulfatase family.</text>
</comment>
<gene>
    <name evidence="4" type="ORF">MNOR_LOCUS32822</name>
</gene>
<evidence type="ECO:0000313" key="5">
    <source>
        <dbReference type="Proteomes" id="UP001497623"/>
    </source>
</evidence>